<sequence>MNQKRRVSIVTCSKGEKFEALLDIMARLRAPDGCPWDREQRPQDLKPYIVEEAYELVDALDGDDGSVVEESGDLLLQVVFLAQMATEEGRYDMGDVVDAISAKLVRRHPHVFGDTEVEGSGDVARNWERIKGEERRERKKKDTLLSGVPRSLPGLLRAHQLQERAAKVGFDWPSGDLDSVLDKVAEEIEELRRARRLGEGRERVEEELGDLFFALANLARHLGANAEVVVQKANGKFSSRFNYIEERVRATGRAWQDYSLEELEGLWQEAKEVSAEV</sequence>
<keyword evidence="3" id="KW-1185">Reference proteome</keyword>
<evidence type="ECO:0000313" key="3">
    <source>
        <dbReference type="Proteomes" id="UP000671879"/>
    </source>
</evidence>
<dbReference type="FunFam" id="1.10.287.1080:FF:000001">
    <property type="entry name" value="Nucleoside triphosphate pyrophosphohydrolase"/>
    <property type="match status" value="1"/>
</dbReference>
<dbReference type="GO" id="GO:0006950">
    <property type="term" value="P:response to stress"/>
    <property type="evidence" value="ECO:0007669"/>
    <property type="project" value="UniProtKB-ARBA"/>
</dbReference>
<dbReference type="GO" id="GO:0046081">
    <property type="term" value="P:dUTP catabolic process"/>
    <property type="evidence" value="ECO:0007669"/>
    <property type="project" value="TreeGrafter"/>
</dbReference>
<dbReference type="GO" id="GO:0046047">
    <property type="term" value="P:TTP catabolic process"/>
    <property type="evidence" value="ECO:0007669"/>
    <property type="project" value="TreeGrafter"/>
</dbReference>
<dbReference type="PANTHER" id="PTHR30522:SF0">
    <property type="entry name" value="NUCLEOSIDE TRIPHOSPHATE PYROPHOSPHOHYDROLASE"/>
    <property type="match status" value="1"/>
</dbReference>
<dbReference type="FunFam" id="1.10.287.1080:FF:000003">
    <property type="entry name" value="Nucleoside triphosphate pyrophosphohydrolase"/>
    <property type="match status" value="1"/>
</dbReference>
<dbReference type="PANTHER" id="PTHR30522">
    <property type="entry name" value="NUCLEOSIDE TRIPHOSPHATE PYROPHOSPHOHYDROLASE"/>
    <property type="match status" value="1"/>
</dbReference>
<organism evidence="2 3">
    <name type="scientific">Aminithiophilus ramosus</name>
    <dbReference type="NCBI Taxonomy" id="3029084"/>
    <lineage>
        <taxon>Bacteria</taxon>
        <taxon>Thermotogati</taxon>
        <taxon>Synergistota</taxon>
        <taxon>Synergistia</taxon>
        <taxon>Synergistales</taxon>
        <taxon>Aminithiophilaceae</taxon>
        <taxon>Aminithiophilus</taxon>
    </lineage>
</organism>
<dbReference type="InterPro" id="IPR004518">
    <property type="entry name" value="MazG-like_dom"/>
</dbReference>
<dbReference type="KEGG" id="aram:KAR29_07705"/>
<dbReference type="CDD" id="cd11529">
    <property type="entry name" value="NTP-PPase_MazG_Cterm"/>
    <property type="match status" value="1"/>
</dbReference>
<dbReference type="EMBL" id="CP072943">
    <property type="protein sequence ID" value="QTX31280.1"/>
    <property type="molecule type" value="Genomic_DNA"/>
</dbReference>
<keyword evidence="2" id="KW-0378">Hydrolase</keyword>
<dbReference type="AlphaFoldDB" id="A0A9Q7AFL8"/>
<gene>
    <name evidence="2" type="primary">mazG</name>
    <name evidence="2" type="ORF">KAR29_07705</name>
</gene>
<dbReference type="SUPFAM" id="SSF101386">
    <property type="entry name" value="all-alpha NTP pyrophosphatases"/>
    <property type="match status" value="2"/>
</dbReference>
<dbReference type="GO" id="GO:0047429">
    <property type="term" value="F:nucleoside triphosphate diphosphatase activity"/>
    <property type="evidence" value="ECO:0007669"/>
    <property type="project" value="UniProtKB-EC"/>
</dbReference>
<feature type="domain" description="NTP pyrophosphohydrolase MazG-like" evidence="1">
    <location>
        <begin position="40"/>
        <end position="112"/>
    </location>
</feature>
<dbReference type="InterPro" id="IPR011551">
    <property type="entry name" value="NTP_PyrPHydrolase_MazG"/>
</dbReference>
<dbReference type="Gene3D" id="1.10.287.1080">
    <property type="entry name" value="MazG-like"/>
    <property type="match status" value="2"/>
</dbReference>
<dbReference type="Pfam" id="PF03819">
    <property type="entry name" value="MazG"/>
    <property type="match status" value="2"/>
</dbReference>
<dbReference type="InterPro" id="IPR048011">
    <property type="entry name" value="NTP-PPase_MazG-like_C"/>
</dbReference>
<dbReference type="GO" id="GO:0006203">
    <property type="term" value="P:dGTP catabolic process"/>
    <property type="evidence" value="ECO:0007669"/>
    <property type="project" value="TreeGrafter"/>
</dbReference>
<reference evidence="3" key="1">
    <citation type="submission" date="2021-04" db="EMBL/GenBank/DDBJ databases">
        <title>A novel Synergistetes isolate from a pyrite-forming mixed culture.</title>
        <authorList>
            <person name="Bunk B."/>
            <person name="Sproer C."/>
            <person name="Spring S."/>
            <person name="Pester M."/>
        </authorList>
    </citation>
    <scope>NUCLEOTIDE SEQUENCE [LARGE SCALE GENOMIC DNA]</scope>
    <source>
        <strain evidence="3">J.5.4.2-T.3.5.2</strain>
    </source>
</reference>
<dbReference type="CDD" id="cd11528">
    <property type="entry name" value="NTP-PPase_MazG_Nterm"/>
    <property type="match status" value="1"/>
</dbReference>
<name>A0A9Q7AFL8_9BACT</name>
<proteinExistence type="predicted"/>
<dbReference type="GO" id="GO:0046076">
    <property type="term" value="P:dTTP catabolic process"/>
    <property type="evidence" value="ECO:0007669"/>
    <property type="project" value="TreeGrafter"/>
</dbReference>
<dbReference type="GO" id="GO:0046061">
    <property type="term" value="P:dATP catabolic process"/>
    <property type="evidence" value="ECO:0007669"/>
    <property type="project" value="TreeGrafter"/>
</dbReference>
<accession>A0A9Q7AFL8</accession>
<dbReference type="NCBIfam" id="TIGR00444">
    <property type="entry name" value="mazG"/>
    <property type="match status" value="1"/>
</dbReference>
<dbReference type="Proteomes" id="UP000671879">
    <property type="component" value="Chromosome"/>
</dbReference>
<dbReference type="EC" id="3.6.1.9" evidence="2"/>
<evidence type="ECO:0000313" key="2">
    <source>
        <dbReference type="EMBL" id="QTX31280.1"/>
    </source>
</evidence>
<evidence type="ECO:0000259" key="1">
    <source>
        <dbReference type="Pfam" id="PF03819"/>
    </source>
</evidence>
<protein>
    <submittedName>
        <fullName evidence="2">Nucleoside triphosphate pyrophosphohydrolase</fullName>
        <ecNumber evidence="2">3.6.1.9</ecNumber>
    </submittedName>
</protein>
<dbReference type="GO" id="GO:0046052">
    <property type="term" value="P:UTP catabolic process"/>
    <property type="evidence" value="ECO:0007669"/>
    <property type="project" value="TreeGrafter"/>
</dbReference>
<feature type="domain" description="NTP pyrophosphohydrolase MazG-like" evidence="1">
    <location>
        <begin position="179"/>
        <end position="241"/>
    </location>
</feature>
<dbReference type="InterPro" id="IPR048015">
    <property type="entry name" value="NTP-PPase_MazG-like_N"/>
</dbReference>
<dbReference type="NCBIfam" id="NF007113">
    <property type="entry name" value="PRK09562.1"/>
    <property type="match status" value="1"/>
</dbReference>